<gene>
    <name evidence="2" type="ORF">BBOV_II004890</name>
</gene>
<dbReference type="GO" id="GO:0016485">
    <property type="term" value="P:protein processing"/>
    <property type="evidence" value="ECO:0007669"/>
    <property type="project" value="TreeGrafter"/>
</dbReference>
<evidence type="ECO:0000313" key="2">
    <source>
        <dbReference type="EMBL" id="EDO06444.1"/>
    </source>
</evidence>
<dbReference type="FunCoup" id="A7AU33">
    <property type="interactions" value="243"/>
</dbReference>
<dbReference type="InterPro" id="IPR011249">
    <property type="entry name" value="Metalloenz_LuxS/M16"/>
</dbReference>
<dbReference type="EC" id="3.4.24.-" evidence="2"/>
<proteinExistence type="predicted"/>
<dbReference type="PROSITE" id="PS51257">
    <property type="entry name" value="PROKAR_LIPOPROTEIN"/>
    <property type="match status" value="1"/>
</dbReference>
<dbReference type="Pfam" id="PF00675">
    <property type="entry name" value="Peptidase_M16"/>
    <property type="match status" value="1"/>
</dbReference>
<keyword evidence="2" id="KW-0378">Hydrolase</keyword>
<dbReference type="InterPro" id="IPR013578">
    <property type="entry name" value="Peptidase_M16C_assoc"/>
</dbReference>
<dbReference type="SMART" id="SM01264">
    <property type="entry name" value="M16C_associated"/>
    <property type="match status" value="1"/>
</dbReference>
<protein>
    <submittedName>
        <fullName evidence="2">Peptidase M16 inactive domain containing protein</fullName>
        <ecNumber evidence="2">3.4.24.-</ecNumber>
    </submittedName>
</protein>
<dbReference type="Pfam" id="PF05193">
    <property type="entry name" value="Peptidase_M16_C"/>
    <property type="match status" value="1"/>
</dbReference>
<comment type="caution">
    <text evidence="2">The sequence shown here is derived from an EMBL/GenBank/DDBJ whole genome shotgun (WGS) entry which is preliminary data.</text>
</comment>
<dbReference type="Pfam" id="PF22516">
    <property type="entry name" value="PreP_C"/>
    <property type="match status" value="1"/>
</dbReference>
<reference evidence="2 3" key="1">
    <citation type="journal article" date="2007" name="PLoS Pathog.">
        <title>Genome sequence of Babesia bovis and comparative analysis of apicomplexan hemoprotozoa.</title>
        <authorList>
            <person name="Brayton K.A."/>
            <person name="Lau A.O.T."/>
            <person name="Herndon D.R."/>
            <person name="Hannick L."/>
            <person name="Kappmeyer L.S."/>
            <person name="Berens S.J."/>
            <person name="Bidwell S.L."/>
            <person name="Brown W.C."/>
            <person name="Crabtree J."/>
            <person name="Fadrosh D."/>
            <person name="Feldblum T."/>
            <person name="Forberger H.A."/>
            <person name="Haas B.J."/>
            <person name="Howell J.M."/>
            <person name="Khouri H."/>
            <person name="Koo H."/>
            <person name="Mann D.J."/>
            <person name="Norimine J."/>
            <person name="Paulsen I.T."/>
            <person name="Radune D."/>
            <person name="Ren Q."/>
            <person name="Smith R.K. Jr."/>
            <person name="Suarez C.E."/>
            <person name="White O."/>
            <person name="Wortman J.R."/>
            <person name="Knowles D.P. Jr."/>
            <person name="McElwain T.F."/>
            <person name="Nene V.M."/>
        </authorList>
    </citation>
    <scope>NUCLEOTIDE SEQUENCE [LARGE SCALE GENOMIC DNA]</scope>
    <source>
        <strain evidence="2">T2Bo</strain>
    </source>
</reference>
<dbReference type="InterPro" id="IPR011765">
    <property type="entry name" value="Pept_M16_N"/>
</dbReference>
<dbReference type="GO" id="GO:0004222">
    <property type="term" value="F:metalloendopeptidase activity"/>
    <property type="evidence" value="ECO:0007669"/>
    <property type="project" value="TreeGrafter"/>
</dbReference>
<dbReference type="OMA" id="NYLYYIR"/>
<dbReference type="InParanoid" id="A7AU33"/>
<sequence>MFIQRSISLQKQVAASLAGAGLIGCFCSQILKLPLGIEAVSVTSRYLVTQSDKHKIASILFNHAEAQVSRPISEAFLFSSNTDKRRFSTTVTTAKAYNSEMADSNNIPVWASDAFKTTHDAFEKVRHAYIPELGMAAVIYNHKPTGLNVVSLVTDISSGREMCFDIVIPTPPFNDCGCPHILEHAVLEGSKKYPSKGGFSLLLQGGFQSFVNAFTYKDRTSYLFASTNEKDFYITADFYMNAVFQPNIRHEERIFRQEAWHYKVKKYDANTKTEEDDGIVVHDRHISYGGIVYSEMQKAYSDPISRGQDYIYQTLFSNCYKYDSGGDPKHIVKLQYPELVKFYETYYGPKTATVYFYGPDDVSKRLEFIDNYMTENGITQDNSYTAIPETAKQELQLEHYKDLGAVVHGSFGASGSEEEDIILTGWLLDPQTASSGETDRVTGKYRIDLVDALGMEVLEHLLMGTSESYLYKALIKSGLGKKVVGSGLTNYFKQSNFIIGIAGIDPKQYDKANALATFDSIMNSTLLDMMNNGIKKEAIEASMNYIEFQIRELNTGTFPKGLMLVNLMQSQSQYQKDPIECLYFDRFIAELKQRVANDSKYFQKLIDTHLVNNRHKVTVHMQAMDPKEFEKVTNERVRHELVASLSHLTKAQVDNMEQEYERFKAVCDNTDDRKTLDELPSLTLKDINEKNELIPTVYYELGKAEAHEGVPMDTLGGKILCHPIESQGIIYLDMAISLENLTLDEIKYLDIFCAMLKEAGTYDKSSEDMTYHIASNLGGLTTSFSFMSHANGRRHANRDSGMGYLYIRSKSLKGKQNVMVDIIMDILKSANFDNAEKGVEIINRKINQLEAALISDGHKYAAKRLMKGLSVADYATEMASGYSFLASLKEEIQREAEKDWSTLGSKLDKIRFKLLDINNLVVNVTASPDIIKEWVESDSATLSKKIKHVFTHGDERRADINWVSEVIRGGYRQSVDEVIVAPTNVNFVGMGGPVYNEEDVNGADELLLHYLGTAYLWKHVRMSLGAYGVFCNLSACGDVIFMSYADPNYNQTLDIYKSVPKAILEAINSLSDKDLLRQKIGKISGIDKPLPVDARGFLALNRIIRGESDADRQLFREDILNATVQNFDRLRDRMERSNQWHKVCAVVNQTTANTLPDNVVQLNLNK</sequence>
<dbReference type="EMBL" id="AAXT01000003">
    <property type="protein sequence ID" value="EDO06444.1"/>
    <property type="molecule type" value="Genomic_DNA"/>
</dbReference>
<evidence type="ECO:0000259" key="1">
    <source>
        <dbReference type="SMART" id="SM01264"/>
    </source>
</evidence>
<reference evidence="3" key="2">
    <citation type="journal article" date="2020" name="Data Brief">
        <title>Transcriptome dataset of Babesia bovis life stages within vertebrate and invertebrate hosts.</title>
        <authorList>
            <person name="Ueti M.W."/>
            <person name="Johnson W.C."/>
            <person name="Kappmeyer L.S."/>
            <person name="Herndon D.R."/>
            <person name="Mousel M.R."/>
            <person name="Reif K.E."/>
            <person name="Taus N.S."/>
            <person name="Ifeonu O.O."/>
            <person name="Silva J.C."/>
            <person name="Suarez C.E."/>
            <person name="Brayton K.A."/>
        </authorList>
    </citation>
    <scope>NUCLEOTIDE SEQUENCE [LARGE SCALE GENOMIC DNA]</scope>
</reference>
<organism evidence="2 3">
    <name type="scientific">Babesia bovis</name>
    <dbReference type="NCBI Taxonomy" id="5865"/>
    <lineage>
        <taxon>Eukaryota</taxon>
        <taxon>Sar</taxon>
        <taxon>Alveolata</taxon>
        <taxon>Apicomplexa</taxon>
        <taxon>Aconoidasida</taxon>
        <taxon>Piroplasmida</taxon>
        <taxon>Babesiidae</taxon>
        <taxon>Babesia</taxon>
    </lineage>
</organism>
<dbReference type="GO" id="GO:0046872">
    <property type="term" value="F:metal ion binding"/>
    <property type="evidence" value="ECO:0007669"/>
    <property type="project" value="InterPro"/>
</dbReference>
<keyword evidence="3" id="KW-1185">Reference proteome</keyword>
<dbReference type="InterPro" id="IPR007863">
    <property type="entry name" value="Peptidase_M16_C"/>
</dbReference>
<dbReference type="SUPFAM" id="SSF63411">
    <property type="entry name" value="LuxS/MPP-like metallohydrolase"/>
    <property type="match status" value="4"/>
</dbReference>
<dbReference type="InterPro" id="IPR055130">
    <property type="entry name" value="PreP_C"/>
</dbReference>
<dbReference type="Gene3D" id="3.30.830.10">
    <property type="entry name" value="Metalloenzyme, LuxS/M16 peptidase-like"/>
    <property type="match status" value="4"/>
</dbReference>
<dbReference type="AlphaFoldDB" id="A7AU33"/>
<dbReference type="GeneID" id="5478241"/>
<dbReference type="VEuPathDB" id="PiroplasmaDB:BBOV_II004890"/>
<dbReference type="STRING" id="5865.A7AU33"/>
<dbReference type="KEGG" id="bbo:BBOV_II004890"/>
<dbReference type="eggNOG" id="KOG2019">
    <property type="taxonomic scope" value="Eukaryota"/>
</dbReference>
<accession>A7AU33</accession>
<evidence type="ECO:0000313" key="3">
    <source>
        <dbReference type="Proteomes" id="UP000002173"/>
    </source>
</evidence>
<feature type="domain" description="Peptidase M16C associated" evidence="1">
    <location>
        <begin position="624"/>
        <end position="891"/>
    </location>
</feature>
<dbReference type="RefSeq" id="XP_001610012.1">
    <property type="nucleotide sequence ID" value="XM_001609962.1"/>
</dbReference>
<dbReference type="PANTHER" id="PTHR43016">
    <property type="entry name" value="PRESEQUENCE PROTEASE"/>
    <property type="match status" value="1"/>
</dbReference>
<dbReference type="Pfam" id="PF08367">
    <property type="entry name" value="M16C_assoc"/>
    <property type="match status" value="1"/>
</dbReference>
<name>A7AU33_BABBO</name>
<reference evidence="3" key="3">
    <citation type="journal article" date="2021" name="Int. J. Parasitol.">
        <title>Comparative analysis of gene expression between Babesia bovis blood stages and kinetes allowed by improved genome annotation.</title>
        <authorList>
            <person name="Ueti M.W."/>
            <person name="Johnson W.C."/>
            <person name="Kappmeyer L.S."/>
            <person name="Herndon D.R."/>
            <person name="Mousel M.R."/>
            <person name="Reif K.E."/>
            <person name="Taus N.S."/>
            <person name="Ifeonu O.O."/>
            <person name="Silva J.C."/>
            <person name="Suarez C.E."/>
            <person name="Brayton K.A."/>
        </authorList>
    </citation>
    <scope>NUCLEOTIDE SEQUENCE [LARGE SCALE GENOMIC DNA]</scope>
</reference>
<dbReference type="Proteomes" id="UP000002173">
    <property type="component" value="Unassembled WGS sequence"/>
</dbReference>
<dbReference type="PANTHER" id="PTHR43016:SF13">
    <property type="entry name" value="PRESEQUENCE PROTEASE, MITOCHONDRIAL"/>
    <property type="match status" value="1"/>
</dbReference>